<dbReference type="AlphaFoldDB" id="A0A2P2ISR1"/>
<reference evidence="1" key="1">
    <citation type="submission" date="2018-02" db="EMBL/GenBank/DDBJ databases">
        <title>Rhizophora mucronata_Transcriptome.</title>
        <authorList>
            <person name="Meera S.P."/>
            <person name="Sreeshan A."/>
            <person name="Augustine A."/>
        </authorList>
    </citation>
    <scope>NUCLEOTIDE SEQUENCE</scope>
    <source>
        <tissue evidence="1">Leaf</tissue>
    </source>
</reference>
<evidence type="ECO:0000313" key="1">
    <source>
        <dbReference type="EMBL" id="MBW84262.1"/>
    </source>
</evidence>
<organism evidence="1">
    <name type="scientific">Rhizophora mucronata</name>
    <name type="common">Asiatic mangrove</name>
    <dbReference type="NCBI Taxonomy" id="61149"/>
    <lineage>
        <taxon>Eukaryota</taxon>
        <taxon>Viridiplantae</taxon>
        <taxon>Streptophyta</taxon>
        <taxon>Embryophyta</taxon>
        <taxon>Tracheophyta</taxon>
        <taxon>Spermatophyta</taxon>
        <taxon>Magnoliopsida</taxon>
        <taxon>eudicotyledons</taxon>
        <taxon>Gunneridae</taxon>
        <taxon>Pentapetalae</taxon>
        <taxon>rosids</taxon>
        <taxon>fabids</taxon>
        <taxon>Malpighiales</taxon>
        <taxon>Rhizophoraceae</taxon>
        <taxon>Rhizophora</taxon>
    </lineage>
</organism>
<name>A0A2P2ISR1_RHIMU</name>
<proteinExistence type="predicted"/>
<accession>A0A2P2ISR1</accession>
<protein>
    <submittedName>
        <fullName evidence="1">Uncharacterized protein</fullName>
    </submittedName>
</protein>
<sequence length="37" mass="4441">MPSTFIWRNNWRASLNSLFFTYPRMIYVNEITSLTGI</sequence>
<dbReference type="EMBL" id="GGEC01003779">
    <property type="protein sequence ID" value="MBW84262.1"/>
    <property type="molecule type" value="Transcribed_RNA"/>
</dbReference>